<protein>
    <submittedName>
        <fullName evidence="5">2-keto-4-pentenoate hydratase/2-oxohepta-3-ene-1,7-dioic acid hydratase in catechol pathway</fullName>
    </submittedName>
</protein>
<dbReference type="SUPFAM" id="SSF56529">
    <property type="entry name" value="FAH"/>
    <property type="match status" value="1"/>
</dbReference>
<evidence type="ECO:0000256" key="2">
    <source>
        <dbReference type="ARBA" id="ARBA00010211"/>
    </source>
</evidence>
<evidence type="ECO:0000256" key="1">
    <source>
        <dbReference type="ARBA" id="ARBA00001946"/>
    </source>
</evidence>
<dbReference type="EMBL" id="JAVIZX010000001">
    <property type="protein sequence ID" value="MDR6212990.1"/>
    <property type="molecule type" value="Genomic_DNA"/>
</dbReference>
<organism evidence="5 6">
    <name type="scientific">Paracidovorax wautersii</name>
    <dbReference type="NCBI Taxonomy" id="1177982"/>
    <lineage>
        <taxon>Bacteria</taxon>
        <taxon>Pseudomonadati</taxon>
        <taxon>Pseudomonadota</taxon>
        <taxon>Betaproteobacteria</taxon>
        <taxon>Burkholderiales</taxon>
        <taxon>Comamonadaceae</taxon>
        <taxon>Paracidovorax</taxon>
    </lineage>
</organism>
<comment type="caution">
    <text evidence="5">The sequence shown here is derived from an EMBL/GenBank/DDBJ whole genome shotgun (WGS) entry which is preliminary data.</text>
</comment>
<dbReference type="PANTHER" id="PTHR42796:SF4">
    <property type="entry name" value="FUMARYLACETOACETATE HYDROLASE DOMAIN-CONTAINING PROTEIN 2A"/>
    <property type="match status" value="1"/>
</dbReference>
<evidence type="ECO:0000313" key="5">
    <source>
        <dbReference type="EMBL" id="MDR6212990.1"/>
    </source>
</evidence>
<reference evidence="5 6" key="1">
    <citation type="submission" date="2023-08" db="EMBL/GenBank/DDBJ databases">
        <title>Functional and genomic diversity of the sorghum phyllosphere microbiome.</title>
        <authorList>
            <person name="Shade A."/>
        </authorList>
    </citation>
    <scope>NUCLEOTIDE SEQUENCE [LARGE SCALE GENOMIC DNA]</scope>
    <source>
        <strain evidence="5 6">SORGH_AS_0335</strain>
    </source>
</reference>
<evidence type="ECO:0000256" key="3">
    <source>
        <dbReference type="ARBA" id="ARBA00022723"/>
    </source>
</evidence>
<keyword evidence="6" id="KW-1185">Reference proteome</keyword>
<comment type="cofactor">
    <cofactor evidence="1">
        <name>Mg(2+)</name>
        <dbReference type="ChEBI" id="CHEBI:18420"/>
    </cofactor>
</comment>
<dbReference type="Pfam" id="PF01557">
    <property type="entry name" value="FAA_hydrolase"/>
    <property type="match status" value="1"/>
</dbReference>
<dbReference type="InterPro" id="IPR036663">
    <property type="entry name" value="Fumarylacetoacetase_C_sf"/>
</dbReference>
<dbReference type="RefSeq" id="WP_309826110.1">
    <property type="nucleotide sequence ID" value="NZ_JAVIZX010000001.1"/>
</dbReference>
<evidence type="ECO:0000313" key="6">
    <source>
        <dbReference type="Proteomes" id="UP001267710"/>
    </source>
</evidence>
<dbReference type="InterPro" id="IPR051121">
    <property type="entry name" value="FAH"/>
</dbReference>
<dbReference type="Gene3D" id="3.90.850.10">
    <property type="entry name" value="Fumarylacetoacetase-like, C-terminal domain"/>
    <property type="match status" value="1"/>
</dbReference>
<comment type="similarity">
    <text evidence="2">Belongs to the FAH family.</text>
</comment>
<accession>A0ABU1I7E7</accession>
<feature type="domain" description="Fumarylacetoacetase-like C-terminal" evidence="4">
    <location>
        <begin position="82"/>
        <end position="290"/>
    </location>
</feature>
<dbReference type="PANTHER" id="PTHR42796">
    <property type="entry name" value="FUMARYLACETOACETATE HYDROLASE DOMAIN-CONTAINING PROTEIN 2A-RELATED"/>
    <property type="match status" value="1"/>
</dbReference>
<gene>
    <name evidence="5" type="ORF">QE399_000679</name>
</gene>
<proteinExistence type="inferred from homology"/>
<name>A0ABU1I7E7_9BURK</name>
<evidence type="ECO:0000259" key="4">
    <source>
        <dbReference type="Pfam" id="PF01557"/>
    </source>
</evidence>
<keyword evidence="3" id="KW-0479">Metal-binding</keyword>
<dbReference type="InterPro" id="IPR011234">
    <property type="entry name" value="Fumarylacetoacetase-like_C"/>
</dbReference>
<sequence>MKLLSYTYQGRPGWGAVAPSPDGRSTHVVDLGARLPYGSVMALLAGGEEAMARARAALGEATQPDHALDALVLDLPVPQPRKILCIGVNYAHRNAEYKDGSDLPRYPSIFMRVPGSFVGHGSALLQPHESQQLDYEGEIAIIIGRGGRRIPQADALEHIAGVTCANEGTVRDWVHHAKFNVTQGKNFQASGAMGPWLVTADEFPQGYGGLRVQTRVNGETRQDDTTARLMFDFAYLIHYCSTFTALEPGDVIVTGTPTGAGIRFDPPRFLRPGDVVEVEVSGVGTLRNAVEAEA</sequence>
<dbReference type="Proteomes" id="UP001267710">
    <property type="component" value="Unassembled WGS sequence"/>
</dbReference>